<evidence type="ECO:0000313" key="1">
    <source>
        <dbReference type="EMBL" id="MBX21130.1"/>
    </source>
</evidence>
<dbReference type="AlphaFoldDB" id="A0A2P2LT36"/>
<reference evidence="1" key="1">
    <citation type="submission" date="2018-02" db="EMBL/GenBank/DDBJ databases">
        <title>Rhizophora mucronata_Transcriptome.</title>
        <authorList>
            <person name="Meera S.P."/>
            <person name="Sreeshan A."/>
            <person name="Augustine A."/>
        </authorList>
    </citation>
    <scope>NUCLEOTIDE SEQUENCE</scope>
    <source>
        <tissue evidence="1">Leaf</tissue>
    </source>
</reference>
<accession>A0A2P2LT36</accession>
<dbReference type="PANTHER" id="PTHR47604">
    <property type="entry name" value="ADENYLYL CYCLASE"/>
    <property type="match status" value="1"/>
</dbReference>
<dbReference type="PANTHER" id="PTHR47604:SF1">
    <property type="entry name" value="ADENYLYL CYCLASE"/>
    <property type="match status" value="1"/>
</dbReference>
<dbReference type="EMBL" id="GGEC01040646">
    <property type="protein sequence ID" value="MBX21130.1"/>
    <property type="molecule type" value="Transcribed_RNA"/>
</dbReference>
<name>A0A2P2LT36_RHIMU</name>
<dbReference type="InterPro" id="IPR011990">
    <property type="entry name" value="TPR-like_helical_dom_sf"/>
</dbReference>
<dbReference type="Gene3D" id="1.25.40.10">
    <property type="entry name" value="Tetratricopeptide repeat domain"/>
    <property type="match status" value="1"/>
</dbReference>
<protein>
    <submittedName>
        <fullName evidence="1">Uncharacterized protein</fullName>
    </submittedName>
</protein>
<sequence length="406" mass="45333">MQVFSNVRRLTRLSKPSSLLLNSSSSAAAAAVDHRPSSSDSQTLVSPPHTSHQCDNRCSFSHFSGSFQGNHLPTDRPLYTRTLQVASISTESTAGGSAASEAVKELYDKIIESVRVKRTMAPNAWLWSLIENCKNREDVKLLFYALQNLRIFRMSSLRIHSNFNCNLCREVTKACVRAGAIDFGKKTLSKHNVYGLAPTIGSANHLLSYAKEGNDAKLMTEVMKLMKVNDVPLQAGTADIVFSICYELDNWELISKYSKRFLKGGVKLRKTAFDIWMDFAARRGDVESLWHIEKLRSESIKEHSVLSGFSCAKVLILEHKPEDAAAVIQVLNQTFSDKKKSGITVELQKLVNEWPLDVIKHQKEENRKAMAAALKHDIPAMITTLRNAGLQGNVDLEDLKNKEIPC</sequence>
<proteinExistence type="predicted"/>
<organism evidence="1">
    <name type="scientific">Rhizophora mucronata</name>
    <name type="common">Asiatic mangrove</name>
    <dbReference type="NCBI Taxonomy" id="61149"/>
    <lineage>
        <taxon>Eukaryota</taxon>
        <taxon>Viridiplantae</taxon>
        <taxon>Streptophyta</taxon>
        <taxon>Embryophyta</taxon>
        <taxon>Tracheophyta</taxon>
        <taxon>Spermatophyta</taxon>
        <taxon>Magnoliopsida</taxon>
        <taxon>eudicotyledons</taxon>
        <taxon>Gunneridae</taxon>
        <taxon>Pentapetalae</taxon>
        <taxon>rosids</taxon>
        <taxon>fabids</taxon>
        <taxon>Malpighiales</taxon>
        <taxon>Rhizophoraceae</taxon>
        <taxon>Rhizophora</taxon>
    </lineage>
</organism>